<feature type="compositionally biased region" description="Basic and acidic residues" evidence="1">
    <location>
        <begin position="2670"/>
        <end position="2681"/>
    </location>
</feature>
<feature type="compositionally biased region" description="Polar residues" evidence="1">
    <location>
        <begin position="3537"/>
        <end position="3547"/>
    </location>
</feature>
<dbReference type="SUPFAM" id="SSF50978">
    <property type="entry name" value="WD40 repeat-like"/>
    <property type="match status" value="1"/>
</dbReference>
<accession>A0A2G5STS7</accession>
<proteinExistence type="predicted"/>
<reference evidence="4" key="1">
    <citation type="submission" date="2017-10" db="EMBL/GenBank/DDBJ databases">
        <title>Rapid genome shrinkage in a self-fertile nematode reveals novel sperm competition proteins.</title>
        <authorList>
            <person name="Yin D."/>
            <person name="Schwarz E.M."/>
            <person name="Thomas C.G."/>
            <person name="Felde R.L."/>
            <person name="Korf I.F."/>
            <person name="Cutter A.D."/>
            <person name="Schartner C.M."/>
            <person name="Ralston E.J."/>
            <person name="Meyer B.J."/>
            <person name="Haag E.S."/>
        </authorList>
    </citation>
    <scope>NUCLEOTIDE SEQUENCE [LARGE SCALE GENOMIC DNA]</scope>
    <source>
        <strain evidence="4">JU1422</strain>
    </source>
</reference>
<feature type="domain" description="GATOR2 complex protein MIO zinc-ribbon like" evidence="2">
    <location>
        <begin position="5456"/>
        <end position="5529"/>
    </location>
</feature>
<feature type="compositionally biased region" description="Acidic residues" evidence="1">
    <location>
        <begin position="4705"/>
        <end position="4715"/>
    </location>
</feature>
<feature type="compositionally biased region" description="Polar residues" evidence="1">
    <location>
        <begin position="2682"/>
        <end position="2692"/>
    </location>
</feature>
<feature type="region of interest" description="Disordered" evidence="1">
    <location>
        <begin position="3197"/>
        <end position="3469"/>
    </location>
</feature>
<feature type="compositionally biased region" description="Low complexity" evidence="1">
    <location>
        <begin position="2595"/>
        <end position="2604"/>
    </location>
</feature>
<dbReference type="EMBL" id="PDUG01000006">
    <property type="protein sequence ID" value="PIC18226.1"/>
    <property type="molecule type" value="Genomic_DNA"/>
</dbReference>
<feature type="region of interest" description="Disordered" evidence="1">
    <location>
        <begin position="1490"/>
        <end position="1584"/>
    </location>
</feature>
<feature type="compositionally biased region" description="Basic and acidic residues" evidence="1">
    <location>
        <begin position="4340"/>
        <end position="4354"/>
    </location>
</feature>
<feature type="compositionally biased region" description="Acidic residues" evidence="1">
    <location>
        <begin position="594"/>
        <end position="606"/>
    </location>
</feature>
<dbReference type="PANTHER" id="PTHR16453">
    <property type="entry name" value="WD40 DOMAIN-CONTAINING PROTEIN MIO FAMILY MEMBER"/>
    <property type="match status" value="1"/>
</dbReference>
<sequence length="5584" mass="643809">MTEPDLEFEEIFKEVCPNEYNEFGLKREMRFISERIIVEYDPSDHLSVREIMHPMDAFRSYEPYFTHELADKSRNEYVTAIDFHEHITYFPYAKNTGDVCLARYISNFNDTNFAKISGQHLFALPGETVYGLRVGRLDKGMVAINHRTGPSVNSTVTVLDLVKPTRNIAFYDSLTPVNTIDWIWHSAFLLAVGDDHALRIMDVRCPKAFNAVYFQGGVQKTALSSTRPLEIACWDGTNVLLYDIRRPDVPCAMYDIGLIEDERLIDMKFNPYIANELFIHTNQHRVFAVQINPSRLLGGRVLGEKPYDKWQVITFKHIDRGCTSTRHSKKRRELMPIEDAEVPLLDYYQQYDASKADEEVPVPSHWKYPDGVDETVIDRVNEFAEIDFESYLYKAVERVVASYDNVLKKPEILYQCKGVDTFDFVFPGVNGIMCFNRSDHTYKIVRSPKHYEGSINPYSGSDSVHFYRGLQIQEMIPAQTLTMMCNRLEAGWNAYQVSERCLKRLAFKITDDSRAMWADWLRNSVVIQYGGKEFSPIGRKGAKWEDFVDLPNGPLPEPEILPYEVCKDEVATEEVCQMIAPFFRLFLPDPRPDMDDETDSEDEMLDDSAKFNKPDEEKEEEDEDGKEKKDPKEKTEQQKDLEKDKEKDKDKEKEKENNTGIPCIPEDETFDMRTLCKCHAKMRYYNSKEKNRRFMYAPIGKTFMVAASKRIRKKFFGVNWQEFTKRDILEHRVEYDIDNYKGPTIKQLIKFQRWKPRSFQKRVLPPKLITDSSSVFMKPEYIKEREQKEKEMREKAAKPIDAPVGLSFPKSSKPKVVPDVSGEDDPEKARFLIRAAIQLGESSDDEPPAKPTQPAPAPTTAPAQERPRTPQAHSLRNEKDDFEYETAEDAYFGIKKKRMYVVYQPATKPLALKRYKPDRLSEHTFITRLEHLMYWGQRKHERKILYGKYKENHRKLSSVKERNTLDLKLALTNHQKVGWQTFYDKDFFFSNKCSYNQILRKVVQFYNRMGGWGVPTKETFVTHQRSLFGVTPKMLENSSMPCLTISDLSIEEIEELRSFGSDPDFVSIDETTIGTYNKFMGHLQSHISFEIEGYVFDENYEGDVPFQMNCRNPEEVEKPTAQYNPEDRFMFPMGKIRFCEYPIPPNFMEEIERRRVAEEPRKYKSFYLEDYKLPSDTAKIDYSRLRKWKSCPNFRIKITKKEFWESDNEFPVHLLDRLINEILLEASDKNDDTVNHFEPEFVERNISDDLLRQFGFNTSQNNKAISTNLSRIAEYSTWDSPMIADTDRETGEKFMRRVVPLKEPQPPRQLEGVDPLFDYITIDVMLAATKNLHISYIYNDPILRTWPGLQIMDGNREDMFALNGSRPKKIWDCKHNLFEPPLQLPDEKSQLYKTFFTETILLSKDKNKNRTRVPIFEEHSINIPRGLLEMMNPAFFGLFESNYVTRYTTTEEDKTRDRIELQEAILQERLILLRQPVPEETELELRLAEEELNMEEDDLMSTDSEESTIEIRNSSDEEIMSETVSDEYTDEEYTESDVSEEKQQNADSDEDQEVEVVSFAHLFRNMKGNKENGETSPEDDDPSLKRKLGVRISTYVPVMRYNPHTRSNILKEEMEERRAYEEAKEAARREAAGEVTEVTEVVDVTDEQPEQPEQPQLVNEVVDEELLDEQESLSCPLGTPTKDNSGENSEHNEHSEESDLETTTNPVEPIEAPVKEPKEVTWGEVTEHPISPRPFKLHGQHYVEVEPDFLLDFYKYQASGLSSADNSEDEEEEGKLSPIHRTSEASVSVRPKKSSRKRSIDYPRAYNVPACKYCYDEPWPTREECVNCFPNVKIYKCTKIENMKVPCYNCGQMIYKFSCYNYEHNYEYTNPLDALLEEFEKEPEDQELLELIAVPREPVELEQTPAIWSQKFYKPGTCAVDTFLSKSNDEQFQMSQLEQMSEIFHREFQWLTWRMDDDKAERIVVSEEFDKAFNRDADIDMMRDTMNTISQDGEMDMMTTYDQRTGMRVRRWISYAALATRVQKQAEKVRYRKRLAEKEARILAGEVVVKPSLFNELKKKAKDKEEAATKDVVVDEQAKAEERRRQYLAWKKEPIPRFPEDTRKIMPDFKLPKNREDWLESSGSEDELPPIRSRILTREMKHFIATIRVHMAKKPINFVGPRVTYGKLFEKRPILKNDIVLVTRKKPAKRKPPPFKVQRLPLDLTWMNHALTVEFVPPPQQTTQTDPLKWTVPFYSSKVLGLTDKETRVRAFRPPSPPSRIKQEYKKMKEVEQAYFSQNKAKIVDARKKAKKARQLRFRKKLYGYETLPTRNIKAWTIAARRLPIADSQLRIPTLPEIPDAERYIFSLFERKWEYSRKLIPRLRMRSQVSPPSSPEPYTVIKLSQATRRKYRKMRREQKRRMKWHGKSILKPKRSKKERRDARKSETRSVNFAPEVTIITVPEIQRKMMKNQKARQQIPLSYLSRYYGRKITEFVEVTDQYGRFPRDVPLFDTSKNPSYTDFLQVTPKITLVENGSVVKPRRSRKREPKRTMNTKALEEFAQEVCKMKKRRIEEESVSLPSSQVKSTPAPTKSLQTLTKSAQASTKSTPVPTKLPPASTKATPAPTKPTPAPYSRTKSTPASYSRKRQVKIAVPRSFSVDAALRQPKLLKKLAKMHKELARKQSKRSKRHLAEHVEQRADPSSENQSESSLDNSDRTITAVDLNTYDRNHKKVKKVQPVEKLEVSVNKLEHEIQVEERHISYSSTSQPRRPHLPRWLPTDHETGKSDRDSESGFKNQHMRPKQLMIAHKPLHRAPTRSRVMNAIRRIQGTKYNNFMMMHEEEMKPQYTDLFLKPWHPLPTFRCVDRFTVPKPRAKPSERKAKPEWKLNANSKWDSRSKSRNLSEYVLEALRNAKLREQWVLENAYKVEEAVEEVEVDSETKLSGNEKSAETIVPSTSKVAPKSKTTEVEKSSETDLTLTKPSLEQKKVSKSRPKLAGKLRKLKSGRVIQILGPEDQKTTSKPVTRRVTISEQLKMKRATMMKARMAMWKMMNTDTLKSSNKETPRHRKYAEPEVMSWSRMLRKLDKSNVNIKRVRLCNLRKPKNSSDTTDDKENSPPQLLEIVVEPVTNLKSCLKQSGAGRRTLQFVSEPTDTKETFFGFGGTLTLVKPPSEPSSARESPEPTAFLHTPKPSLMKNPWLNDAISKEKEERIKAKERALKEQQLSTISELANLTDHERSESRSPSSPVTIRSQATTPESSRPGDSSDEEMPTQKEAAAPAPPPKMPADQQWRAAMMARRFMGSSRPVYAQTPKKEEDQTKKDPTGASAAAITDKRSSKDGATSEPKLTAKTDAQQILKSPSGQQPVKSPTQQPIKSPNQPGPSTAPTLLTRMIATKVTTTKGYQAPVAVPKATAPPPTKGKPAPVQFASDSSGDESPWKNISKEKPQLKPSTSTEKKEEDKPSFISKVPITRNTPGITGPPIPKPLVVTPATSEKPEFFRALFGKKRVPPPPPKPAETAPVSIKPTEPLTIKTNETNVSPPARPKIKKPETGSLMKKSPTSDGQDSSPVTPPGKMVKIVDGKPIFNVPVYAVPMSERRKRKEAQSKSKSDEDSDQPSKSNLKQSTPEPEEGNSAGKTSGKSVRFGQTHYKQIEDESEVKPVVKPPPEPRPEISFEDLADEMLREQMEREAEKAAKLAQVSPSKPPTSPKPLDVVQTKSNSKHTFFGLSPFGKVSLKKNVGTLETAINELSTSTPSISSPSTSMPSTSTAGPSTSVPSSPGPWGPSSSTPPEPSTPGLSKRDPTTPPVSILKNPFPIPETVPEKLEEVKPKEERKRVRPPKPTGPTLRKLSTDGAMPKPAKIQPPENPLQMEILEPTEPSEPRIRKKYYTKGGKRYIPKKTVPPEEIREPTPPPPPEPEPIPEPEPLPAAMPPPLVQEKPRARRKKQPTPVEPVVLDRMDQFSELTAENLALLRREFNEGREPRACDDTESLIAHPDLGMVKLLNPKERAKEYRRLKDELTNVSEFDDAYTATVDFKTNFDNSVITNPSVPSIKPKYETTRRKLRRMAKERRMRIKETGVQLVSKRQSALNAVRQVRKVRFFQTHKKKMMAPLPSDFEPKSILKPPKAPVAWFYRIDSDGNKRYLNSFGPSEWQREQDDKKKSVKLEYKFEKQKKQKGYMWYWLQHVNKIKLSDVAKDVLRKKPKDVLAELPRPEYLPPSRSLSSESCSPTNSIDDLLESLNAVDIPLAETSKLSSSQELLPTFTETVPKRQRSISENAAENANNLAPLLQVGARVEDSPSASTTNLNWSGLEPFATMAQDGSEILEYVGQEETAAEPVKRRFDQLTRPISALFNALSGPEVAREADNRPTTERTFKGLFSRSSSRQQLESLDREASTSQANANNGEEFPAISQGSSAEDILALMQDKPDALEQMEESKKPDTPRPPRFLPIYGPHRQGSPMFTEKEILDYSLYDQFAELKEQSKHRQILEYLMHHDPENEEYRMAYSLLLSDVSDEKSTDLDVDAFKNSDFHMFSVFSGSDIERREATDMIVQKIKKSHERLEKAKLASQLKPLPNRELFKRTARRPRKIPVLYKFKRTCIKFRMEITLGPDARKKLELQKKLNKRAKMRMMRKKQKIVKAIKMLKNMGQKGNQKKNKETVKKLDKKADNNKKKDKKKNKKKAEKKSQKTTESEPVVVEKEATELMRNEDLDVLSDTEENKKSESDYDGDTDEDGNEDIPEWLAANKPVSVLRNQKNKLLRRYFQFSVRMARKIARRAVGGPKPFVFYAFISKIRARMRQFMDIRRDDQMREQLQAEHSDSLRIQSERIQRRKKVSQRKRASRKRCLPIMIRNTLKYGTTTPKEVIVNEPHFDLETISTNLQTFFQCLDEYIDVGTPIKLIYRFRNTLLPKKLFDAGKKKMVDPVIYTSPSPCNTDSDFSDYTLENATAKEKRKFFDRRSLESTYNVKGLPGLIYLARLVEERVGEDIERNIPFCGPGIDTNEHVVFMTPVRRLMLNSLGLRMPDRVKGSHILKRTNEPFENWFPKLFRMFCYGRGDLVHFICDKIALGQGPPNKKYDKMDISYQAHVVYKLYKKLLYIDSGREEKLAIFQFFKIGIENQDDDAEEGEELRADFKIDTYDHMLYGSPKAWTRDDWVEAADQFLSFATNKAHVVIHCQASILFMRMILTGGYSQDIIDRFVQMKLPIRDKLLFIINLTPPQFIVENIVKVFHTVRGLDRLPFVGLGYHADPLRVLFEEAVESGDPQLIAHIVRVGRCLDRRSREPLMTDCGSDHLKNRDFSTVFSKVLTNDTARRPYGAPTMDEMFPFRYVRHSDGTDVTETTEELAELMECEVTRYMAILELTKGAAITKGDLDHNPKFNTYPHRFYFDILCTGCKMNVAKARNLGRLGRTLCVSTMPLIEQDKDKKRWPNAKTMSPRLTYENYIETLDPVENRMLMAKDIEEEKTDITVQVLPSRFGCFECRFSLPRCCICMVPYLNDHMDYSLKEYNERFSQFSICNMCNHGGHVNHIAEWFETEKYCPVAGCDCRCLRSKQTKNLKGRLRRHMILSANMRAKSHLCNPECAVEADIEEEYLPDPDIDFFNNL</sequence>
<feature type="compositionally biased region" description="Basic and acidic residues" evidence="1">
    <location>
        <begin position="1684"/>
        <end position="1697"/>
    </location>
</feature>
<gene>
    <name evidence="3" type="primary">Cni-F39C12.1</name>
    <name evidence="3" type="synonym">Cnig_chr_X.g24195</name>
    <name evidence="3" type="ORF">B9Z55_024195</name>
</gene>
<dbReference type="GO" id="GO:0005737">
    <property type="term" value="C:cytoplasm"/>
    <property type="evidence" value="ECO:0007669"/>
    <property type="project" value="TreeGrafter"/>
</dbReference>
<feature type="compositionally biased region" description="Low complexity" evidence="1">
    <location>
        <begin position="3729"/>
        <end position="3756"/>
    </location>
</feature>
<feature type="region of interest" description="Disordered" evidence="1">
    <location>
        <begin position="1667"/>
        <end position="1705"/>
    </location>
</feature>
<feature type="compositionally biased region" description="Basic and acidic residues" evidence="1">
    <location>
        <begin position="2418"/>
        <end position="2427"/>
    </location>
</feature>
<feature type="region of interest" description="Disordered" evidence="1">
    <location>
        <begin position="2739"/>
        <end position="2777"/>
    </location>
</feature>
<feature type="compositionally biased region" description="Acidic residues" evidence="1">
    <location>
        <begin position="1516"/>
        <end position="1538"/>
    </location>
</feature>
<protein>
    <recommendedName>
        <fullName evidence="2">GATOR2 complex protein MIO zinc-ribbon like domain-containing protein</fullName>
    </recommendedName>
</protein>
<dbReference type="STRING" id="1611254.A0A2G5STS7"/>
<dbReference type="InterPro" id="IPR031488">
    <property type="entry name" value="Zn_ribbon_mio"/>
</dbReference>
<evidence type="ECO:0000313" key="3">
    <source>
        <dbReference type="EMBL" id="PIC18226.1"/>
    </source>
</evidence>
<dbReference type="Proteomes" id="UP000230233">
    <property type="component" value="Chromosome X"/>
</dbReference>
<dbReference type="GO" id="GO:0034198">
    <property type="term" value="P:cellular response to amino acid starvation"/>
    <property type="evidence" value="ECO:0007669"/>
    <property type="project" value="TreeGrafter"/>
</dbReference>
<dbReference type="InterPro" id="IPR037593">
    <property type="entry name" value="MIOS/Sea4"/>
</dbReference>
<dbReference type="OrthoDB" id="311712at2759"/>
<dbReference type="CDD" id="cd16691">
    <property type="entry name" value="mRING-H2-C3H3C2_Mio"/>
    <property type="match status" value="1"/>
</dbReference>
<dbReference type="GO" id="GO:1904263">
    <property type="term" value="P:positive regulation of TORC1 signaling"/>
    <property type="evidence" value="ECO:0007669"/>
    <property type="project" value="TreeGrafter"/>
</dbReference>
<feature type="compositionally biased region" description="Basic residues" evidence="1">
    <location>
        <begin position="4652"/>
        <end position="4663"/>
    </location>
</feature>
<feature type="compositionally biased region" description="Pro residues" evidence="1">
    <location>
        <begin position="849"/>
        <end position="859"/>
    </location>
</feature>
<feature type="compositionally biased region" description="Basic and acidic residues" evidence="1">
    <location>
        <begin position="786"/>
        <end position="798"/>
    </location>
</feature>
<feature type="region of interest" description="Disordered" evidence="1">
    <location>
        <begin position="3148"/>
        <end position="3178"/>
    </location>
</feature>
<feature type="region of interest" description="Disordered" evidence="1">
    <location>
        <begin position="840"/>
        <end position="880"/>
    </location>
</feature>
<organism evidence="3 4">
    <name type="scientific">Caenorhabditis nigoni</name>
    <dbReference type="NCBI Taxonomy" id="1611254"/>
    <lineage>
        <taxon>Eukaryota</taxon>
        <taxon>Metazoa</taxon>
        <taxon>Ecdysozoa</taxon>
        <taxon>Nematoda</taxon>
        <taxon>Chromadorea</taxon>
        <taxon>Rhabditida</taxon>
        <taxon>Rhabditina</taxon>
        <taxon>Rhabditomorpha</taxon>
        <taxon>Rhabditoidea</taxon>
        <taxon>Rhabditidae</taxon>
        <taxon>Peloderinae</taxon>
        <taxon>Caenorhabditis</taxon>
    </lineage>
</organism>
<feature type="compositionally biased region" description="Pro residues" evidence="1">
    <location>
        <begin position="3888"/>
        <end position="3913"/>
    </location>
</feature>
<feature type="region of interest" description="Disordered" evidence="1">
    <location>
        <begin position="2553"/>
        <end position="2627"/>
    </location>
</feature>
<evidence type="ECO:0000259" key="2">
    <source>
        <dbReference type="Pfam" id="PF17034"/>
    </source>
</evidence>
<feature type="compositionally biased region" description="Basic and acidic residues" evidence="1">
    <location>
        <begin position="2944"/>
        <end position="2953"/>
    </location>
</feature>
<feature type="region of interest" description="Disordered" evidence="1">
    <location>
        <begin position="2918"/>
        <end position="2956"/>
    </location>
</feature>
<feature type="region of interest" description="Disordered" evidence="1">
    <location>
        <begin position="4339"/>
        <end position="4389"/>
    </location>
</feature>
<feature type="compositionally biased region" description="Polar residues" evidence="1">
    <location>
        <begin position="3330"/>
        <end position="3366"/>
    </location>
</feature>
<feature type="region of interest" description="Disordered" evidence="1">
    <location>
        <begin position="4624"/>
        <end position="4715"/>
    </location>
</feature>
<comment type="caution">
    <text evidence="3">The sequence shown here is derived from an EMBL/GenBank/DDBJ whole genome shotgun (WGS) entry which is preliminary data.</text>
</comment>
<feature type="compositionally biased region" description="Basic and acidic residues" evidence="1">
    <location>
        <begin position="3629"/>
        <end position="3651"/>
    </location>
</feature>
<evidence type="ECO:0000313" key="4">
    <source>
        <dbReference type="Proteomes" id="UP000230233"/>
    </source>
</evidence>
<feature type="region of interest" description="Disordered" evidence="1">
    <location>
        <begin position="2396"/>
        <end position="2428"/>
    </location>
</feature>
<feature type="compositionally biased region" description="Basic and acidic residues" evidence="1">
    <location>
        <begin position="4664"/>
        <end position="4689"/>
    </location>
</feature>
<feature type="region of interest" description="Disordered" evidence="1">
    <location>
        <begin position="3726"/>
        <end position="3930"/>
    </location>
</feature>
<feature type="compositionally biased region" description="Polar residues" evidence="1">
    <location>
        <begin position="3227"/>
        <end position="3242"/>
    </location>
</feature>
<feature type="compositionally biased region" description="Basic residues" evidence="1">
    <location>
        <begin position="3862"/>
        <end position="3876"/>
    </location>
</feature>
<feature type="compositionally biased region" description="Basic and acidic residues" evidence="1">
    <location>
        <begin position="607"/>
        <end position="616"/>
    </location>
</feature>
<dbReference type="PANTHER" id="PTHR16453:SF9">
    <property type="entry name" value="GATOR COMPLEX PROTEIN MIOS"/>
    <property type="match status" value="1"/>
</dbReference>
<feature type="compositionally biased region" description="Basic and acidic residues" evidence="1">
    <location>
        <begin position="3659"/>
        <end position="3673"/>
    </location>
</feature>
<keyword evidence="4" id="KW-1185">Reference proteome</keyword>
<feature type="compositionally biased region" description="Basic and acidic residues" evidence="1">
    <location>
        <begin position="3799"/>
        <end position="3813"/>
    </location>
</feature>
<feature type="compositionally biased region" description="Basic and acidic residues" evidence="1">
    <location>
        <begin position="625"/>
        <end position="657"/>
    </location>
</feature>
<feature type="region of interest" description="Disordered" evidence="1">
    <location>
        <begin position="786"/>
        <end position="825"/>
    </location>
</feature>
<feature type="compositionally biased region" description="Basic residues" evidence="1">
    <location>
        <begin position="2396"/>
        <end position="2417"/>
    </location>
</feature>
<feature type="compositionally biased region" description="Polar residues" evidence="1">
    <location>
        <begin position="3201"/>
        <end position="3210"/>
    </location>
</feature>
<feature type="compositionally biased region" description="Basic and acidic residues" evidence="1">
    <location>
        <begin position="3291"/>
        <end position="3302"/>
    </location>
</feature>
<dbReference type="Pfam" id="PF17034">
    <property type="entry name" value="zinc_ribbon_16"/>
    <property type="match status" value="1"/>
</dbReference>
<dbReference type="InterPro" id="IPR036322">
    <property type="entry name" value="WD40_repeat_dom_sf"/>
</dbReference>
<feature type="compositionally biased region" description="Polar residues" evidence="1">
    <location>
        <begin position="2558"/>
        <end position="2590"/>
    </location>
</feature>
<feature type="region of interest" description="Disordered" evidence="1">
    <location>
        <begin position="1761"/>
        <end position="1796"/>
    </location>
</feature>
<feature type="compositionally biased region" description="Basic and acidic residues" evidence="1">
    <location>
        <begin position="4635"/>
        <end position="4651"/>
    </location>
</feature>
<feature type="region of interest" description="Disordered" evidence="1">
    <location>
        <begin position="3482"/>
        <end position="3696"/>
    </location>
</feature>
<feature type="compositionally biased region" description="Pro residues" evidence="1">
    <location>
        <begin position="3757"/>
        <end position="3772"/>
    </location>
</feature>
<feature type="compositionally biased region" description="Acidic residues" evidence="1">
    <location>
        <begin position="1490"/>
        <end position="1508"/>
    </location>
</feature>
<evidence type="ECO:0000256" key="1">
    <source>
        <dbReference type="SAM" id="MobiDB-lite"/>
    </source>
</evidence>
<feature type="region of interest" description="Disordered" evidence="1">
    <location>
        <begin position="2655"/>
        <end position="2696"/>
    </location>
</feature>
<feature type="region of interest" description="Disordered" evidence="1">
    <location>
        <begin position="587"/>
        <end position="664"/>
    </location>
</feature>
<feature type="compositionally biased region" description="Basic and acidic residues" evidence="1">
    <location>
        <begin position="2758"/>
        <end position="2772"/>
    </location>
</feature>
<name>A0A2G5STS7_9PELO</name>
<feature type="compositionally biased region" description="Low complexity" evidence="1">
    <location>
        <begin position="4359"/>
        <end position="4368"/>
    </location>
</feature>